<dbReference type="InterPro" id="IPR045582">
    <property type="entry name" value="Trehalase-like_N"/>
</dbReference>
<dbReference type="InterPro" id="IPR011613">
    <property type="entry name" value="GH15-like"/>
</dbReference>
<dbReference type="GO" id="GO:0015927">
    <property type="term" value="F:trehalase activity"/>
    <property type="evidence" value="ECO:0007669"/>
    <property type="project" value="TreeGrafter"/>
</dbReference>
<feature type="domain" description="GH15-like" evidence="1">
    <location>
        <begin position="241"/>
        <end position="576"/>
    </location>
</feature>
<dbReference type="AlphaFoldDB" id="A0A2S6A3Q3"/>
<keyword evidence="3" id="KW-0378">Hydrolase</keyword>
<feature type="domain" description="Trehalase-like N-terminal" evidence="2">
    <location>
        <begin position="12"/>
        <end position="143"/>
    </location>
</feature>
<dbReference type="RefSeq" id="WP_064907541.1">
    <property type="nucleotide sequence ID" value="NZ_PSZD01000012.1"/>
</dbReference>
<organism evidence="3 4">
    <name type="scientific">Nocardia nova</name>
    <dbReference type="NCBI Taxonomy" id="37330"/>
    <lineage>
        <taxon>Bacteria</taxon>
        <taxon>Bacillati</taxon>
        <taxon>Actinomycetota</taxon>
        <taxon>Actinomycetes</taxon>
        <taxon>Mycobacteriales</taxon>
        <taxon>Nocardiaceae</taxon>
        <taxon>Nocardia</taxon>
    </lineage>
</organism>
<dbReference type="Pfam" id="PF00723">
    <property type="entry name" value="Glyco_hydro_15"/>
    <property type="match status" value="1"/>
</dbReference>
<protein>
    <submittedName>
        <fullName evidence="3">Glycoside hydrolase</fullName>
    </submittedName>
</protein>
<proteinExistence type="predicted"/>
<dbReference type="PANTHER" id="PTHR31616">
    <property type="entry name" value="TREHALASE"/>
    <property type="match status" value="1"/>
</dbReference>
<comment type="caution">
    <text evidence="3">The sequence shown here is derived from an EMBL/GenBank/DDBJ whole genome shotgun (WGS) entry which is preliminary data.</text>
</comment>
<dbReference type="InterPro" id="IPR012341">
    <property type="entry name" value="6hp_glycosidase-like_sf"/>
</dbReference>
<dbReference type="Pfam" id="PF19291">
    <property type="entry name" value="TREH_N"/>
    <property type="match status" value="1"/>
</dbReference>
<dbReference type="PANTHER" id="PTHR31616:SF10">
    <property type="entry name" value="TREHALASE"/>
    <property type="match status" value="1"/>
</dbReference>
<reference evidence="3 4" key="1">
    <citation type="submission" date="2018-02" db="EMBL/GenBank/DDBJ databases">
        <title>8 Nocardia nova and 1 Nocardia cyriacigeorgica strain used for evolution to TMP-SMX.</title>
        <authorList>
            <person name="Mehta H."/>
            <person name="Weng J."/>
            <person name="Shamoo Y."/>
        </authorList>
    </citation>
    <scope>NUCLEOTIDE SEQUENCE [LARGE SCALE GENOMIC DNA]</scope>
    <source>
        <strain evidence="3 4">BAA2227</strain>
    </source>
</reference>
<dbReference type="InterPro" id="IPR008928">
    <property type="entry name" value="6-hairpin_glycosidase_sf"/>
</dbReference>
<dbReference type="Proteomes" id="UP000238356">
    <property type="component" value="Unassembled WGS sequence"/>
</dbReference>
<sequence length="605" mass="65729">MIANSAAAPHVLREYSFIADGQRGALVGPRGDISWMCLPGWDGDAVFASLLGGSGMYAVTPASRFVWGGYYEQGTLIWRSRWLSGSAVIECREALAFPGDRHRAILMRRIVAVQEDAEVDVVLRPMARFGAESVRRPHCEDGVWTAHAGALRMRWTGAPKAELDPRGPDRGWTDHLQIPAGRCHDLILELSDQGLPGELPDPDTCWEATENAWRRGRPDFGASAAPRDSAHAFAVLRGMTADTGGMVAAATTSLPERADQGENYDYRYVWIRDQCLAGQAIAVAGPHPLLDDAVGFTAARLLDDGPALAPAYTVDGKSVPAVRDIDLPGYPGARPVIGNRVRGQFQLDTFGETLLLFAAAARHGRLGGDHRRAVDIAVSAIAANYRRPDAGIWEIEDRLWTHSRLICAAGLRAVAACPDTGADTAYCSALADTLVAEAARTGVHPTGRWQRAPDQPGVDAALMLPLIRGAIPVSDPRYAATFFAVQRDLTTDYCVYRYRHDDRPLEVSEGAFLLCGFTMAMAAAQLDRPVTAMRFFERNRSSCGTPALFAEEFDVTQRQLRGNLPQAFVHAMLLESSLRLGPLAPELPSEAVVASTDRPDQPRTR</sequence>
<dbReference type="GO" id="GO:0005993">
    <property type="term" value="P:trehalose catabolic process"/>
    <property type="evidence" value="ECO:0007669"/>
    <property type="project" value="TreeGrafter"/>
</dbReference>
<evidence type="ECO:0000259" key="2">
    <source>
        <dbReference type="Pfam" id="PF19291"/>
    </source>
</evidence>
<gene>
    <name evidence="3" type="ORF">C5F51_20205</name>
</gene>
<evidence type="ECO:0000313" key="4">
    <source>
        <dbReference type="Proteomes" id="UP000238356"/>
    </source>
</evidence>
<keyword evidence="4" id="KW-1185">Reference proteome</keyword>
<dbReference type="Gene3D" id="1.50.10.10">
    <property type="match status" value="1"/>
</dbReference>
<name>A0A2S6A3Q3_9NOCA</name>
<dbReference type="SUPFAM" id="SSF48208">
    <property type="entry name" value="Six-hairpin glycosidases"/>
    <property type="match status" value="1"/>
</dbReference>
<accession>A0A2S6A3Q3</accession>
<evidence type="ECO:0000313" key="3">
    <source>
        <dbReference type="EMBL" id="PPJ26473.1"/>
    </source>
</evidence>
<dbReference type="EMBL" id="PSZD01000012">
    <property type="protein sequence ID" value="PPJ26473.1"/>
    <property type="molecule type" value="Genomic_DNA"/>
</dbReference>
<evidence type="ECO:0000259" key="1">
    <source>
        <dbReference type="Pfam" id="PF00723"/>
    </source>
</evidence>